<organism evidence="2 3">
    <name type="scientific">Methanosarcina mazei</name>
    <name type="common">Methanosarcina frisia</name>
    <dbReference type="NCBI Taxonomy" id="2209"/>
    <lineage>
        <taxon>Archaea</taxon>
        <taxon>Methanobacteriati</taxon>
        <taxon>Methanobacteriota</taxon>
        <taxon>Stenosarchaea group</taxon>
        <taxon>Methanomicrobia</taxon>
        <taxon>Methanosarcinales</taxon>
        <taxon>Methanosarcinaceae</taxon>
        <taxon>Methanosarcina</taxon>
    </lineage>
</organism>
<dbReference type="SUPFAM" id="SSF53098">
    <property type="entry name" value="Ribonuclease H-like"/>
    <property type="match status" value="1"/>
</dbReference>
<dbReference type="InterPro" id="IPR012337">
    <property type="entry name" value="RNaseH-like_sf"/>
</dbReference>
<evidence type="ECO:0000313" key="3">
    <source>
        <dbReference type="Proteomes" id="UP000034692"/>
    </source>
</evidence>
<dbReference type="Pfam" id="PF01609">
    <property type="entry name" value="DDE_Tnp_1"/>
    <property type="match status" value="1"/>
</dbReference>
<dbReference type="EMBL" id="JJQO01000303">
    <property type="protein sequence ID" value="KKH60022.1"/>
    <property type="molecule type" value="Genomic_DNA"/>
</dbReference>
<dbReference type="PATRIC" id="fig|2209.54.peg.1016"/>
<dbReference type="GO" id="GO:0006313">
    <property type="term" value="P:DNA transposition"/>
    <property type="evidence" value="ECO:0007669"/>
    <property type="project" value="InterPro"/>
</dbReference>
<dbReference type="Gene3D" id="3.90.350.10">
    <property type="entry name" value="Transposase Inhibitor Protein From Tn5, Chain A, domain 1"/>
    <property type="match status" value="1"/>
</dbReference>
<dbReference type="Proteomes" id="UP000034692">
    <property type="component" value="Unassembled WGS sequence"/>
</dbReference>
<accession>A0A0F8PAL6</accession>
<evidence type="ECO:0000259" key="1">
    <source>
        <dbReference type="Pfam" id="PF01609"/>
    </source>
</evidence>
<dbReference type="GO" id="GO:0004803">
    <property type="term" value="F:transposase activity"/>
    <property type="evidence" value="ECO:0007669"/>
    <property type="project" value="InterPro"/>
</dbReference>
<dbReference type="GO" id="GO:0003677">
    <property type="term" value="F:DNA binding"/>
    <property type="evidence" value="ECO:0007669"/>
    <property type="project" value="InterPro"/>
</dbReference>
<gene>
    <name evidence="2" type="ORF">DU75_04655</name>
</gene>
<dbReference type="InterPro" id="IPR002559">
    <property type="entry name" value="Transposase_11"/>
</dbReference>
<dbReference type="AlphaFoldDB" id="A0A0F8PAL6"/>
<feature type="domain" description="Transposase IS4-like" evidence="1">
    <location>
        <begin position="55"/>
        <end position="202"/>
    </location>
</feature>
<proteinExistence type="predicted"/>
<feature type="non-terminal residue" evidence="2">
    <location>
        <position position="210"/>
    </location>
</feature>
<name>A0A0F8PAL6_METMZ</name>
<comment type="caution">
    <text evidence="2">The sequence shown here is derived from an EMBL/GenBank/DDBJ whole genome shotgun (WGS) entry which is preliminary data.</text>
</comment>
<sequence>MWSHCVVTSNFVIDDISTPVQYQPYYRKEQCEDIDKTFLSKVDIAKNFITDFNAPSKCDKVYVLTDSWYSNKDIVYTSLQKGYHFIGAVKSNRLIEPKGIKLQLSQFAEYIDPSTLDLVTVKGKDYRVYVYEGPIAKLDNALVVISYEVDGDSFKNPIYLISSDIELDAKTIIEYYSKRWTIETNYKYLKSNLGFDKYRIRNILSIGRYF</sequence>
<evidence type="ECO:0000313" key="2">
    <source>
        <dbReference type="EMBL" id="KKH60022.1"/>
    </source>
</evidence>
<reference evidence="2 3" key="1">
    <citation type="journal article" date="2015" name="ISME J.">
        <title>Genomic and phenotypic differentiation among Methanosarcina mazei populations from Columbia River sediment.</title>
        <authorList>
            <person name="Youngblut N.D."/>
            <person name="Wirth J.S."/>
            <person name="Henriksen J.R."/>
            <person name="Smith M."/>
            <person name="Simon H."/>
            <person name="Metcalf W.W."/>
            <person name="Whitaker R.J."/>
        </authorList>
    </citation>
    <scope>NUCLEOTIDE SEQUENCE [LARGE SCALE GENOMIC DNA]</scope>
    <source>
        <strain evidence="2 3">1.H.A.2.7</strain>
    </source>
</reference>
<protein>
    <recommendedName>
        <fullName evidence="1">Transposase IS4-like domain-containing protein</fullName>
    </recommendedName>
</protein>